<keyword evidence="2" id="KW-1185">Reference proteome</keyword>
<dbReference type="Pfam" id="PF11290">
    <property type="entry name" value="DUF3090"/>
    <property type="match status" value="1"/>
</dbReference>
<sequence length="186" mass="20313">MSDPAVTVYDPPERCVAGSVGPPGQRTFFLQVSDGTRRTTVSLEKEQVRLLGLSLVELVAEVAAEAGSEEAAAPYVDKAPMDAPFDDDFRVQRLSVAWESERERVVIEAFDRPDVEDILELDPTADYPWTGRPPQAVSIVLEPARARAFAQRCTASIEGGRPSCPFCGQPLDPAGHICPRANGYRR</sequence>
<name>A0A285VML8_9MICO</name>
<dbReference type="Proteomes" id="UP000219688">
    <property type="component" value="Unassembled WGS sequence"/>
</dbReference>
<protein>
    <recommendedName>
        <fullName evidence="3">Repeat protein (TIGR03847 family)</fullName>
    </recommendedName>
</protein>
<dbReference type="AlphaFoldDB" id="A0A285VML8"/>
<dbReference type="STRING" id="1122622.GCA_000421185_02047"/>
<accession>A0A285VML8</accession>
<dbReference type="InterPro" id="IPR021441">
    <property type="entry name" value="DUF3090"/>
</dbReference>
<evidence type="ECO:0000313" key="2">
    <source>
        <dbReference type="Proteomes" id="UP000219688"/>
    </source>
</evidence>
<evidence type="ECO:0000313" key="1">
    <source>
        <dbReference type="EMBL" id="SOC54466.1"/>
    </source>
</evidence>
<dbReference type="EMBL" id="OBQK01000003">
    <property type="protein sequence ID" value="SOC54466.1"/>
    <property type="molecule type" value="Genomic_DNA"/>
</dbReference>
<dbReference type="RefSeq" id="WP_097187500.1">
    <property type="nucleotide sequence ID" value="NZ_OBQK01000003.1"/>
</dbReference>
<proteinExistence type="predicted"/>
<dbReference type="NCBIfam" id="TIGR03847">
    <property type="entry name" value="conserved hypothetical protein"/>
    <property type="match status" value="1"/>
</dbReference>
<reference evidence="2" key="1">
    <citation type="submission" date="2017-08" db="EMBL/GenBank/DDBJ databases">
        <authorList>
            <person name="Varghese N."/>
            <person name="Submissions S."/>
        </authorList>
    </citation>
    <scope>NUCLEOTIDE SEQUENCE [LARGE SCALE GENOMIC DNA]</scope>
    <source>
        <strain evidence="2">USBA17B2</strain>
    </source>
</reference>
<organism evidence="1 2">
    <name type="scientific">Ornithinimicrobium cerasi</name>
    <dbReference type="NCBI Taxonomy" id="2248773"/>
    <lineage>
        <taxon>Bacteria</taxon>
        <taxon>Bacillati</taxon>
        <taxon>Actinomycetota</taxon>
        <taxon>Actinomycetes</taxon>
        <taxon>Micrococcales</taxon>
        <taxon>Ornithinimicrobiaceae</taxon>
        <taxon>Ornithinimicrobium</taxon>
    </lineage>
</organism>
<gene>
    <name evidence="1" type="ORF">SAMN05421879_103149</name>
</gene>
<evidence type="ECO:0008006" key="3">
    <source>
        <dbReference type="Google" id="ProtNLM"/>
    </source>
</evidence>